<accession>A0A192YAH4</accession>
<dbReference type="Proteomes" id="UP000214342">
    <property type="component" value="Segment"/>
</dbReference>
<keyword evidence="2" id="KW-1185">Reference proteome</keyword>
<dbReference type="GeneID" id="29066247"/>
<protein>
    <submittedName>
        <fullName evidence="1">Capsid and scaffold protein</fullName>
    </submittedName>
</protein>
<evidence type="ECO:0000313" key="2">
    <source>
        <dbReference type="Proteomes" id="UP000214342"/>
    </source>
</evidence>
<proteinExistence type="predicted"/>
<organism evidence="1 2">
    <name type="scientific">Lactococcus phage D4410</name>
    <dbReference type="NCBI Taxonomy" id="1862958"/>
    <lineage>
        <taxon>Viruses</taxon>
        <taxon>Duplodnaviria</taxon>
        <taxon>Heunggongvirae</taxon>
        <taxon>Uroviricota</taxon>
        <taxon>Caudoviricetes</taxon>
        <taxon>Ceduovirus</taxon>
        <taxon>Ceduovirus D4410</taxon>
    </lineage>
</organism>
<dbReference type="EMBL" id="KX373685">
    <property type="protein sequence ID" value="ANM46704.1"/>
    <property type="molecule type" value="Genomic_DNA"/>
</dbReference>
<name>A0A192YAH4_9CAUD</name>
<evidence type="ECO:0000313" key="1">
    <source>
        <dbReference type="EMBL" id="ANM46704.1"/>
    </source>
</evidence>
<sequence>MDSYLNGRKVDVLNPLDLIGVGRHKLEIQVDKKNYWNMFKEQVIIPTPPNNGVNNLFRGGEILPSEVYNDNWYKTWAFYAFGGQSTVERKSDLYPQMTYFKFANATGIADIVSNQFEREVELKPNTRYTWQFNARKIKGDMLTYFGANGSVLVDNTKNVTVDGQTGLRLGADLFYNWSDKAVTDGWQLHYISFTTASTLPTSKTFRFRMNAGSEWHVKNIQITEGEGPKPFQLSEADRYKYTQYQMDKGHREVYPNFGFYYSEEFDFCCAYKVNIHSGFETVDFNPIEQSYTIRCEVENFAQILNPVKEYYIKVPSNCTFDNSILMNPTTERGGNYLLECKAKGLHLQVFEQADGDYSRSQNRKVYANMYDNLNEKMWNVFGGYVYTGELQTYQVEN</sequence>
<reference evidence="1" key="1">
    <citation type="journal article" date="2016" name="J. Gen. Virol.">
        <title>Genetic Determinants of Lactococcal C2likeviruses for Host Infection and Their Role in Phage Evolution.</title>
        <authorList>
            <person name="Romero D.A."/>
            <person name="Millen A.M."/>
            <person name="Tremblay D."/>
            <person name="Labrie S."/>
            <person name="Fengler K.A."/>
            <person name="Roos P."/>
        </authorList>
    </citation>
    <scope>NUCLEOTIDE SEQUENCE [LARGE SCALE GENOMIC DNA]</scope>
    <source>
        <strain evidence="1">D4410</strain>
    </source>
</reference>
<dbReference type="OrthoDB" id="3243at10239"/>
<dbReference type="KEGG" id="vg:29066247"/>
<dbReference type="RefSeq" id="YP_009287216.1">
    <property type="nucleotide sequence ID" value="NC_031071.1"/>
</dbReference>